<keyword evidence="2" id="KW-1185">Reference proteome</keyword>
<proteinExistence type="predicted"/>
<evidence type="ECO:0000313" key="1">
    <source>
        <dbReference type="EMBL" id="SFD76002.1"/>
    </source>
</evidence>
<evidence type="ECO:0000313" key="2">
    <source>
        <dbReference type="Proteomes" id="UP000198977"/>
    </source>
</evidence>
<keyword evidence="1" id="KW-0808">Transferase</keyword>
<dbReference type="SUPFAM" id="SSF53335">
    <property type="entry name" value="S-adenosyl-L-methionine-dependent methyltransferases"/>
    <property type="match status" value="1"/>
</dbReference>
<dbReference type="AlphaFoldDB" id="A0A1I1UYU9"/>
<dbReference type="EMBL" id="FOMW01000002">
    <property type="protein sequence ID" value="SFD76002.1"/>
    <property type="molecule type" value="Genomic_DNA"/>
</dbReference>
<dbReference type="Gene3D" id="3.40.50.150">
    <property type="entry name" value="Vaccinia Virus protein VP39"/>
    <property type="match status" value="1"/>
</dbReference>
<dbReference type="Proteomes" id="UP000198977">
    <property type="component" value="Unassembled WGS sequence"/>
</dbReference>
<dbReference type="OrthoDB" id="9807911at2"/>
<sequence length="204" mass="21653">MSETFLDKVYTARDAAATRELYDDWAQTYEAEVGEQGYATPDRCAAALAEFLTDKSAPILDFGCGTGLSGHALHGAGFEAIDGADISAEMLAQANDHGIYRTLHHIEPDGDLPTTTGGYIAIAAIGVLGPGAAPVSLFDTLMHSLHAGGLVVFSFNDAALAEKSNEGRINEWVDSGAASLLFREYGEHMPGLDIKSTVYVIEKK</sequence>
<dbReference type="RefSeq" id="WP_093922525.1">
    <property type="nucleotide sequence ID" value="NZ_FOMW01000002.1"/>
</dbReference>
<dbReference type="InterPro" id="IPR029063">
    <property type="entry name" value="SAM-dependent_MTases_sf"/>
</dbReference>
<dbReference type="GO" id="GO:0008168">
    <property type="term" value="F:methyltransferase activity"/>
    <property type="evidence" value="ECO:0007669"/>
    <property type="project" value="UniProtKB-KW"/>
</dbReference>
<protein>
    <submittedName>
        <fullName evidence="1">Methyltransferase domain-containing protein</fullName>
    </submittedName>
</protein>
<dbReference type="STRING" id="74348.SAMN04488523_102304"/>
<name>A0A1I1UYU9_9RHOB</name>
<keyword evidence="1" id="KW-0489">Methyltransferase</keyword>
<dbReference type="GO" id="GO:0032259">
    <property type="term" value="P:methylation"/>
    <property type="evidence" value="ECO:0007669"/>
    <property type="project" value="UniProtKB-KW"/>
</dbReference>
<reference evidence="1 2" key="1">
    <citation type="submission" date="2016-10" db="EMBL/GenBank/DDBJ databases">
        <authorList>
            <person name="de Groot N.N."/>
        </authorList>
    </citation>
    <scope>NUCLEOTIDE SEQUENCE [LARGE SCALE GENOMIC DNA]</scope>
    <source>
        <strain evidence="1 2">DSM 11443</strain>
    </source>
</reference>
<accession>A0A1I1UYU9</accession>
<organism evidence="1 2">
    <name type="scientific">Sulfitobacter brevis</name>
    <dbReference type="NCBI Taxonomy" id="74348"/>
    <lineage>
        <taxon>Bacteria</taxon>
        <taxon>Pseudomonadati</taxon>
        <taxon>Pseudomonadota</taxon>
        <taxon>Alphaproteobacteria</taxon>
        <taxon>Rhodobacterales</taxon>
        <taxon>Roseobacteraceae</taxon>
        <taxon>Sulfitobacter</taxon>
    </lineage>
</organism>
<gene>
    <name evidence="1" type="ORF">SAMN04488523_102304</name>
</gene>
<dbReference type="Pfam" id="PF13489">
    <property type="entry name" value="Methyltransf_23"/>
    <property type="match status" value="1"/>
</dbReference>